<dbReference type="InterPro" id="IPR013783">
    <property type="entry name" value="Ig-like_fold"/>
</dbReference>
<accession>B0VFN2</accession>
<dbReference type="NCBIfam" id="TIGR04183">
    <property type="entry name" value="Por_Secre_tail"/>
    <property type="match status" value="1"/>
</dbReference>
<evidence type="ECO:0000259" key="1">
    <source>
        <dbReference type="Pfam" id="PF13860"/>
    </source>
</evidence>
<dbReference type="Gene3D" id="2.60.40.4070">
    <property type="match status" value="1"/>
</dbReference>
<dbReference type="Pfam" id="PF20773">
    <property type="entry name" value="InhA-like_MAM"/>
    <property type="match status" value="1"/>
</dbReference>
<dbReference type="InterPro" id="IPR025965">
    <property type="entry name" value="FlgD/Vpr_Ig-like"/>
</dbReference>
<evidence type="ECO:0000313" key="3">
    <source>
        <dbReference type="Proteomes" id="UP000002019"/>
    </source>
</evidence>
<dbReference type="InterPro" id="IPR026444">
    <property type="entry name" value="Secre_tail"/>
</dbReference>
<dbReference type="Proteomes" id="UP000002019">
    <property type="component" value="Chromosome"/>
</dbReference>
<organism evidence="2 3">
    <name type="scientific">Cloacimonas acidaminovorans (strain Evry)</name>
    <dbReference type="NCBI Taxonomy" id="459349"/>
    <lineage>
        <taxon>Bacteria</taxon>
        <taxon>Pseudomonadati</taxon>
        <taxon>Candidatus Cloacimonadota</taxon>
        <taxon>Candidatus Cloacimonadia</taxon>
        <taxon>Candidatus Cloacimonadales</taxon>
        <taxon>Candidatus Cloacimonadaceae</taxon>
        <taxon>Candidatus Cloacimonas</taxon>
    </lineage>
</organism>
<keyword evidence="3" id="KW-1185">Reference proteome</keyword>
<protein>
    <recommendedName>
        <fullName evidence="1">FlgD/Vpr Ig-like domain-containing protein</fullName>
    </recommendedName>
</protein>
<gene>
    <name evidence="2" type="ordered locus">CLOAM1520</name>
</gene>
<dbReference type="NCBIfam" id="NF038128">
    <property type="entry name" value="choice_anch_J"/>
    <property type="match status" value="1"/>
</dbReference>
<dbReference type="HOGENOM" id="CLU_342468_0_0_0"/>
<proteinExistence type="predicted"/>
<dbReference type="OrthoDB" id="1013954at2"/>
<dbReference type="STRING" id="459349.CLOAM1520"/>
<dbReference type="KEGG" id="caci:CLOAM1520"/>
<evidence type="ECO:0000313" key="2">
    <source>
        <dbReference type="EMBL" id="CAO81370.1"/>
    </source>
</evidence>
<dbReference type="AlphaFoldDB" id="B0VFN2"/>
<reference evidence="2 3" key="1">
    <citation type="journal article" date="2008" name="J. Bacteriol.">
        <title>'Candidatus Cloacamonas acidaminovorans': genome sequence reconstruction provides a first glimpse of a new bacterial division.</title>
        <authorList>
            <person name="Pelletier E."/>
            <person name="Kreimeyer A."/>
            <person name="Bocs S."/>
            <person name="Rouy Z."/>
            <person name="Gyapay G."/>
            <person name="Chouari R."/>
            <person name="Riviere D."/>
            <person name="Ganesan A."/>
            <person name="Daegelen P."/>
            <person name="Sghir A."/>
            <person name="Cohen G.N."/>
            <person name="Medigue C."/>
            <person name="Weissenbach J."/>
            <person name="Le Paslier D."/>
        </authorList>
    </citation>
    <scope>NUCLEOTIDE SEQUENCE [LARGE SCALE GENOMIC DNA]</scope>
    <source>
        <strain evidence="3">Evry</strain>
    </source>
</reference>
<dbReference type="RefSeq" id="WP_015425228.1">
    <property type="nucleotide sequence ID" value="NC_020449.1"/>
</dbReference>
<feature type="domain" description="FlgD/Vpr Ig-like" evidence="1">
    <location>
        <begin position="868"/>
        <end position="922"/>
    </location>
</feature>
<dbReference type="Gene3D" id="2.60.40.10">
    <property type="entry name" value="Immunoglobulins"/>
    <property type="match status" value="1"/>
</dbReference>
<sequence length="935" mass="101529">MKKYWLIILALTLVTAIFADGNRYQVIAYGEDFESGAPGWTHYDATVSPNNWHIYNFGGTQGNVWWMGDPALAQGSNIGGYYNHQYLVLDTPARTLTSANATLTFKMRHNVEDPAGATAPWNGWDACNVRISTNGGATWTPISGNPAYDCTSAYSFGFEHGEGQGIPGWGGVREWTNCTFDLSAYVGQSVKIRFAFASDPAYCTSDAPAMYGMMVDDISFGGYSNNGVDDGQMTYSSLVPVGEDLWHIATDATAPSPTHCIVCQNASGSYNTNMLNYLVSPPVTLPNSGDMWVDFMVKGSYNDPNTFPEVDYFGWEISVDGGNTWYAMSNPYGTPEGNNYVYTGLQDAWQSMTEGFGLSFFITEYHGETAIFRWYFKSDADTPDGVGMFIDDFRVYNDVFIAAPENLTAAVSGNSVTLTWNEPGSGGGGGEEGWIYYCGEPAGNSIGTNGVADFSVAAKWDAIGETNSIYPYVGMNITKIKFVPAEPTTLCSYAVRIWTGAAGVLVYDQAVPTITEDVWNEVILTTPYTIPAATTIMVGYRCNATGGYPAGCDNGPQVEGYGNMIYMNNNWHTLTAESASLTYNWTIQVYVADATGKEYVLGELPMNNSFAEGKFGVHYTEPVRGRDVTGYKVYRDAGYVATVDGNVLTYTDTQVPGGPHSYYVTAMYGTVESGASNTVSVFILPDGHYEINHDDGTAEQGFSVGATKQMAVKFECNDEYDLKYVKVYVHTLGTAGIVIRVYDANGPNGMPGAQLVTQYQYPAASVVAGWNFITLPTPAHLNNQAFYVALFETSGASQIGLDTSSNGFSYQNTSGSWEPVTTGEIMVRAIIQGGNAGEDLTLPPLVLDARNYPNPFNPETTISFSIPASGQTSVKIYNLKGQLVRTLVNETMNAGYQKVVWNGTDDNQKSVASGIYFYRVNNAGKTITLKMLLAK</sequence>
<dbReference type="eggNOG" id="COG4412">
    <property type="taxonomic scope" value="Bacteria"/>
</dbReference>
<name>B0VFN2_CLOAI</name>
<dbReference type="EMBL" id="CU466930">
    <property type="protein sequence ID" value="CAO81370.1"/>
    <property type="molecule type" value="Genomic_DNA"/>
</dbReference>
<dbReference type="Pfam" id="PF13860">
    <property type="entry name" value="FlgD_ig"/>
    <property type="match status" value="1"/>
</dbReference>